<dbReference type="Proteomes" id="UP001165190">
    <property type="component" value="Unassembled WGS sequence"/>
</dbReference>
<dbReference type="PROSITE" id="PS50011">
    <property type="entry name" value="PROTEIN_KINASE_DOM"/>
    <property type="match status" value="1"/>
</dbReference>
<keyword evidence="11" id="KW-1185">Reference proteome</keyword>
<dbReference type="Gene3D" id="1.10.510.10">
    <property type="entry name" value="Transferase(Phosphotransferase) domain 1"/>
    <property type="match status" value="1"/>
</dbReference>
<accession>A0A9W7IMH7</accession>
<dbReference type="PROSITE" id="PS51698">
    <property type="entry name" value="U_BOX"/>
    <property type="match status" value="1"/>
</dbReference>
<dbReference type="Pfam" id="PF04564">
    <property type="entry name" value="U-box"/>
    <property type="match status" value="1"/>
</dbReference>
<keyword evidence="7" id="KW-0175">Coiled coil</keyword>
<dbReference type="InterPro" id="IPR011009">
    <property type="entry name" value="Kinase-like_dom_sf"/>
</dbReference>
<dbReference type="GO" id="GO:0005524">
    <property type="term" value="F:ATP binding"/>
    <property type="evidence" value="ECO:0007669"/>
    <property type="project" value="InterPro"/>
</dbReference>
<reference evidence="10" key="1">
    <citation type="submission" date="2023-05" db="EMBL/GenBank/DDBJ databases">
        <title>Genome and transcriptome analyses reveal genes involved in the formation of fine ridges on petal epidermal cells in Hibiscus trionum.</title>
        <authorList>
            <person name="Koshimizu S."/>
            <person name="Masuda S."/>
            <person name="Ishii T."/>
            <person name="Shirasu K."/>
            <person name="Hoshino A."/>
            <person name="Arita M."/>
        </authorList>
    </citation>
    <scope>NUCLEOTIDE SEQUENCE</scope>
    <source>
        <strain evidence="10">Hamamatsu line</strain>
    </source>
</reference>
<evidence type="ECO:0000256" key="1">
    <source>
        <dbReference type="ARBA" id="ARBA00000900"/>
    </source>
</evidence>
<feature type="domain" description="Protein kinase" evidence="8">
    <location>
        <begin position="388"/>
        <end position="650"/>
    </location>
</feature>
<dbReference type="InterPro" id="IPR000719">
    <property type="entry name" value="Prot_kinase_dom"/>
</dbReference>
<evidence type="ECO:0000259" key="9">
    <source>
        <dbReference type="PROSITE" id="PS51698"/>
    </source>
</evidence>
<comment type="catalytic activity">
    <reaction evidence="1">
        <text>S-ubiquitinyl-[E2 ubiquitin-conjugating enzyme]-L-cysteine + [acceptor protein]-L-lysine = [E2 ubiquitin-conjugating enzyme]-L-cysteine + N(6)-ubiquitinyl-[acceptor protein]-L-lysine.</text>
        <dbReference type="EC" id="2.3.2.27"/>
    </reaction>
</comment>
<dbReference type="CDD" id="cd16655">
    <property type="entry name" value="RING-Ubox_WDSUB1-like"/>
    <property type="match status" value="1"/>
</dbReference>
<dbReference type="OrthoDB" id="4062651at2759"/>
<dbReference type="SUPFAM" id="SSF57850">
    <property type="entry name" value="RING/U-box"/>
    <property type="match status" value="1"/>
</dbReference>
<comment type="pathway">
    <text evidence="3">Protein modification; protein ubiquitination.</text>
</comment>
<evidence type="ECO:0000256" key="4">
    <source>
        <dbReference type="ARBA" id="ARBA00012483"/>
    </source>
</evidence>
<proteinExistence type="predicted"/>
<feature type="domain" description="U-box" evidence="9">
    <location>
        <begin position="672"/>
        <end position="746"/>
    </location>
</feature>
<sequence>MDQTPDTAETIYVAVGKTVEESKHTLSWALHNLSPTRICLLHVHQPASFIILNRMSFIASRLQPQEYGKKILDRIMDEYLLICSQKSVQATKLNIEMEDAAKGIVGLLHDHNIKKLVMGAAANQHFSEGMSDLKSEKAQYVELHAPPSCKIWFICAGQLVRMRSLVDTGKSHLSNHSSSSSYSTFSSIAASNSDLSVSDTPGDSPDWLDFHEGSSDDKLFDKLEQALLTAEKSKQEALDELDRRMRADRDALNAVLRQASEMKSSYIGELRRCKETEATLRKQDEELEQIKQQRDEARKIARTQKLLLENQGANSDHVKVLETKVSSAVEQLKICQRERDELQMKLENACKLIEDHCTKQEEDTSSAHMQQFFSEFSVTEIHNATEDFDPSFKIAEGAYGSIYKCTLRHTEVAIKVLHQTSLQGPLEFQREVDILSKLRHPNLVTLIGVCPEIWALIYEYLPNGSLEDRLSRKDNTPPLSWQTRIHIATEICSALIFLHSSKPQSQRLVHGNLKPGNILLDTNFGCKLSDFGVCHALSSLENSSDTTDISRRFPYLDPQFHSSRTLTPSSDIYSFGIILLQLITGKAPLLLAEKVQSALNGQYLNDLLDPSAGGWPYVQAEQLTRWALRCCDPNRSRRPDLASEVYKEVLEPIRNSIGPLTTFHAGSDEHHQPPHYFICPISQEVMTNPHVAADGYTYELGELRRWLDSGHNTSPVIGNQLTHRTLIPNHALRSAILEWRHQQQHH</sequence>
<evidence type="ECO:0000256" key="6">
    <source>
        <dbReference type="ARBA" id="ARBA00022786"/>
    </source>
</evidence>
<dbReference type="InterPro" id="IPR003613">
    <property type="entry name" value="Ubox_domain"/>
</dbReference>
<organism evidence="10 11">
    <name type="scientific">Hibiscus trionum</name>
    <name type="common">Flower of an hour</name>
    <dbReference type="NCBI Taxonomy" id="183268"/>
    <lineage>
        <taxon>Eukaryota</taxon>
        <taxon>Viridiplantae</taxon>
        <taxon>Streptophyta</taxon>
        <taxon>Embryophyta</taxon>
        <taxon>Tracheophyta</taxon>
        <taxon>Spermatophyta</taxon>
        <taxon>Magnoliopsida</taxon>
        <taxon>eudicotyledons</taxon>
        <taxon>Gunneridae</taxon>
        <taxon>Pentapetalae</taxon>
        <taxon>rosids</taxon>
        <taxon>malvids</taxon>
        <taxon>Malvales</taxon>
        <taxon>Malvaceae</taxon>
        <taxon>Malvoideae</taxon>
        <taxon>Hibiscus</taxon>
    </lineage>
</organism>
<dbReference type="PANTHER" id="PTHR45647">
    <property type="entry name" value="OS02G0152300 PROTEIN"/>
    <property type="match status" value="1"/>
</dbReference>
<dbReference type="GO" id="GO:0061630">
    <property type="term" value="F:ubiquitin protein ligase activity"/>
    <property type="evidence" value="ECO:0007669"/>
    <property type="project" value="UniProtKB-EC"/>
</dbReference>
<dbReference type="EC" id="2.3.2.27" evidence="4"/>
<evidence type="ECO:0000313" key="11">
    <source>
        <dbReference type="Proteomes" id="UP001165190"/>
    </source>
</evidence>
<dbReference type="SMART" id="SM00504">
    <property type="entry name" value="Ubox"/>
    <property type="match status" value="1"/>
</dbReference>
<evidence type="ECO:0000256" key="3">
    <source>
        <dbReference type="ARBA" id="ARBA00004906"/>
    </source>
</evidence>
<dbReference type="SUPFAM" id="SSF52402">
    <property type="entry name" value="Adenine nucleotide alpha hydrolases-like"/>
    <property type="match status" value="1"/>
</dbReference>
<comment type="function">
    <text evidence="2">Functions as an E3 ubiquitin ligase.</text>
</comment>
<keyword evidence="6" id="KW-0833">Ubl conjugation pathway</keyword>
<evidence type="ECO:0000256" key="7">
    <source>
        <dbReference type="SAM" id="Coils"/>
    </source>
</evidence>
<dbReference type="Gene3D" id="3.40.50.620">
    <property type="entry name" value="HUPs"/>
    <property type="match status" value="1"/>
</dbReference>
<feature type="coiled-coil region" evidence="7">
    <location>
        <begin position="325"/>
        <end position="352"/>
    </location>
</feature>
<gene>
    <name evidence="10" type="ORF">HRI_003509400</name>
</gene>
<dbReference type="AlphaFoldDB" id="A0A9W7IMH7"/>
<protein>
    <recommendedName>
        <fullName evidence="4">RING-type E3 ubiquitin transferase</fullName>
        <ecNumber evidence="4">2.3.2.27</ecNumber>
    </recommendedName>
</protein>
<dbReference type="InterPro" id="IPR013083">
    <property type="entry name" value="Znf_RING/FYVE/PHD"/>
</dbReference>
<dbReference type="PANTHER" id="PTHR45647:SF28">
    <property type="entry name" value="U-BOX DOMAIN-CONTAINING PROTEIN 33-LIKE"/>
    <property type="match status" value="1"/>
</dbReference>
<dbReference type="Gene3D" id="3.30.40.10">
    <property type="entry name" value="Zinc/RING finger domain, C3HC4 (zinc finger)"/>
    <property type="match status" value="1"/>
</dbReference>
<dbReference type="InterPro" id="IPR001245">
    <property type="entry name" value="Ser-Thr/Tyr_kinase_cat_dom"/>
</dbReference>
<dbReference type="CDD" id="cd01989">
    <property type="entry name" value="USP_STK_Ubox_N"/>
    <property type="match status" value="1"/>
</dbReference>
<comment type="caution">
    <text evidence="10">The sequence shown here is derived from an EMBL/GenBank/DDBJ whole genome shotgun (WGS) entry which is preliminary data.</text>
</comment>
<dbReference type="InterPro" id="IPR014729">
    <property type="entry name" value="Rossmann-like_a/b/a_fold"/>
</dbReference>
<evidence type="ECO:0000313" key="10">
    <source>
        <dbReference type="EMBL" id="GMI98401.1"/>
    </source>
</evidence>
<dbReference type="InterPro" id="IPR051348">
    <property type="entry name" value="U-box_ubiquitin_ligases"/>
</dbReference>
<feature type="coiled-coil region" evidence="7">
    <location>
        <begin position="220"/>
        <end position="300"/>
    </location>
</feature>
<dbReference type="Pfam" id="PF07714">
    <property type="entry name" value="PK_Tyr_Ser-Thr"/>
    <property type="match status" value="1"/>
</dbReference>
<dbReference type="Gene3D" id="3.30.200.20">
    <property type="entry name" value="Phosphorylase Kinase, domain 1"/>
    <property type="match status" value="1"/>
</dbReference>
<dbReference type="SUPFAM" id="SSF56112">
    <property type="entry name" value="Protein kinase-like (PK-like)"/>
    <property type="match status" value="1"/>
</dbReference>
<dbReference type="GO" id="GO:0016567">
    <property type="term" value="P:protein ubiquitination"/>
    <property type="evidence" value="ECO:0007669"/>
    <property type="project" value="InterPro"/>
</dbReference>
<evidence type="ECO:0000256" key="2">
    <source>
        <dbReference type="ARBA" id="ARBA00003861"/>
    </source>
</evidence>
<name>A0A9W7IMH7_HIBTR</name>
<keyword evidence="5" id="KW-0808">Transferase</keyword>
<evidence type="ECO:0000259" key="8">
    <source>
        <dbReference type="PROSITE" id="PS50011"/>
    </source>
</evidence>
<evidence type="ECO:0000256" key="5">
    <source>
        <dbReference type="ARBA" id="ARBA00022679"/>
    </source>
</evidence>
<dbReference type="EMBL" id="BSYR01000031">
    <property type="protein sequence ID" value="GMI98401.1"/>
    <property type="molecule type" value="Genomic_DNA"/>
</dbReference>
<dbReference type="GO" id="GO:0004672">
    <property type="term" value="F:protein kinase activity"/>
    <property type="evidence" value="ECO:0007669"/>
    <property type="project" value="InterPro"/>
</dbReference>